<dbReference type="InParanoid" id="A0A1X7VUR4"/>
<name>A0A1X7VUR4_AMPQE</name>
<protein>
    <submittedName>
        <fullName evidence="2">Uncharacterized protein</fullName>
    </submittedName>
</protein>
<proteinExistence type="predicted"/>
<feature type="compositionally biased region" description="Basic residues" evidence="1">
    <location>
        <begin position="7"/>
        <end position="18"/>
    </location>
</feature>
<dbReference type="EnsemblMetazoa" id="Aqu2.1.43138_001">
    <property type="protein sequence ID" value="Aqu2.1.43138_001"/>
    <property type="gene ID" value="Aqu2.1.43138"/>
</dbReference>
<reference evidence="2" key="1">
    <citation type="submission" date="2017-05" db="UniProtKB">
        <authorList>
            <consortium name="EnsemblMetazoa"/>
        </authorList>
    </citation>
    <scope>IDENTIFICATION</scope>
</reference>
<evidence type="ECO:0000256" key="1">
    <source>
        <dbReference type="SAM" id="MobiDB-lite"/>
    </source>
</evidence>
<feature type="region of interest" description="Disordered" evidence="1">
    <location>
        <begin position="1"/>
        <end position="24"/>
    </location>
</feature>
<dbReference type="AlphaFoldDB" id="A0A1X7VUR4"/>
<sequence length="55" mass="6772">VKQHDVKCKRRRARKRHRQSEQVASKLWVEQHKTIYGKETPKSSRIKKTKTRWED</sequence>
<accession>A0A1X7VUR4</accession>
<evidence type="ECO:0000313" key="2">
    <source>
        <dbReference type="EnsemblMetazoa" id="Aqu2.1.43138_001"/>
    </source>
</evidence>
<organism evidence="2">
    <name type="scientific">Amphimedon queenslandica</name>
    <name type="common">Sponge</name>
    <dbReference type="NCBI Taxonomy" id="400682"/>
    <lineage>
        <taxon>Eukaryota</taxon>
        <taxon>Metazoa</taxon>
        <taxon>Porifera</taxon>
        <taxon>Demospongiae</taxon>
        <taxon>Heteroscleromorpha</taxon>
        <taxon>Haplosclerida</taxon>
        <taxon>Niphatidae</taxon>
        <taxon>Amphimedon</taxon>
    </lineage>
</organism>